<dbReference type="GO" id="GO:0015370">
    <property type="term" value="F:solute:sodium symporter activity"/>
    <property type="evidence" value="ECO:0007669"/>
    <property type="project" value="UniProtKB-ARBA"/>
</dbReference>
<evidence type="ECO:0000256" key="7">
    <source>
        <dbReference type="SAM" id="Phobius"/>
    </source>
</evidence>
<feature type="transmembrane region" description="Helical" evidence="7">
    <location>
        <begin position="119"/>
        <end position="138"/>
    </location>
</feature>
<comment type="similarity">
    <text evidence="2">Belongs to the SLC13A/DASS transporter (TC 2.A.47) family. NADC subfamily.</text>
</comment>
<keyword evidence="9" id="KW-1185">Reference proteome</keyword>
<evidence type="ECO:0000313" key="9">
    <source>
        <dbReference type="Proteomes" id="UP000521322"/>
    </source>
</evidence>
<feature type="transmembrane region" description="Helical" evidence="7">
    <location>
        <begin position="544"/>
        <end position="568"/>
    </location>
</feature>
<comment type="subcellular location">
    <subcellularLocation>
        <location evidence="1">Membrane</location>
        <topology evidence="1">Multi-pass membrane protein</topology>
    </subcellularLocation>
</comment>
<feature type="non-terminal residue" evidence="8">
    <location>
        <position position="1"/>
    </location>
</feature>
<feature type="transmembrane region" description="Helical" evidence="7">
    <location>
        <begin position="504"/>
        <end position="524"/>
    </location>
</feature>
<evidence type="ECO:0000256" key="3">
    <source>
        <dbReference type="ARBA" id="ARBA00022692"/>
    </source>
</evidence>
<dbReference type="GO" id="GO:0005886">
    <property type="term" value="C:plasma membrane"/>
    <property type="evidence" value="ECO:0007669"/>
    <property type="project" value="TreeGrafter"/>
</dbReference>
<keyword evidence="6" id="KW-0813">Transport</keyword>
<evidence type="ECO:0000256" key="5">
    <source>
        <dbReference type="ARBA" id="ARBA00023136"/>
    </source>
</evidence>
<dbReference type="Pfam" id="PF00939">
    <property type="entry name" value="Na_sulph_symp"/>
    <property type="match status" value="1"/>
</dbReference>
<feature type="non-terminal residue" evidence="8">
    <location>
        <position position="631"/>
    </location>
</feature>
<dbReference type="PANTHER" id="PTHR10283:SF63">
    <property type="entry name" value="SOLUTE CARRIER FAMILY 13 MEMBER 4"/>
    <property type="match status" value="1"/>
</dbReference>
<keyword evidence="6" id="KW-0739">Sodium transport</keyword>
<organism evidence="8 9">
    <name type="scientific">Dasyornis broadbenti</name>
    <name type="common">rufous bristle-bird</name>
    <dbReference type="NCBI Taxonomy" id="243059"/>
    <lineage>
        <taxon>Eukaryota</taxon>
        <taxon>Metazoa</taxon>
        <taxon>Chordata</taxon>
        <taxon>Craniata</taxon>
        <taxon>Vertebrata</taxon>
        <taxon>Euteleostomi</taxon>
        <taxon>Archelosauria</taxon>
        <taxon>Archosauria</taxon>
        <taxon>Dinosauria</taxon>
        <taxon>Saurischia</taxon>
        <taxon>Theropoda</taxon>
        <taxon>Coelurosauria</taxon>
        <taxon>Aves</taxon>
        <taxon>Neognathae</taxon>
        <taxon>Neoaves</taxon>
        <taxon>Telluraves</taxon>
        <taxon>Australaves</taxon>
        <taxon>Passeriformes</taxon>
        <taxon>Meliphagoidea</taxon>
        <taxon>Dasyornithidae</taxon>
        <taxon>Dasyornis</taxon>
    </lineage>
</organism>
<proteinExistence type="inferred from homology"/>
<feature type="transmembrane region" description="Helical" evidence="7">
    <location>
        <begin position="315"/>
        <end position="334"/>
    </location>
</feature>
<sequence>MAVMKEILRSRNLLLVVLIPLLLLPLPLIYPSSEASCAYVLLVTAVYWVSEAVPLGAAALVPAFLYPLFGVMKSSEVAAEYFKNTTLLLMGVICVAASVEKWNLHKRIALRMVMMAGAKPGMLLLCFMCCTTVLSMWLSNTSTTAMVMPIVEAVLQELVNAEEECEVFTTAGSATAEENKPIGLGEKRGQASLELIFINEDATPAELSSLMHSKSMNGVHMIANSIGTMNATSNGQHLPQAQILVLPPEPSDLSLSTKYQSRHDHMVCKCLSLSISYAATIGGLTTIIGTSTSLIFLEHFNNQYPKAEVVNFGTWFLFSFPISLIMLVLTWFWLHWLFLGCNFKETCSVSKKKKTKREEMSERRIQEEYKKLGDVSYPEMVTGFFFILMTLLWFTREPGFVPGWSSFFEKKGYRTDATVSVFLGFLLFLIPAKKPYFGKRKTGEDEKSADINTLDPIITWNDFQKTMPWEIVVLVGGGYALAAGCKTSGLSTWIGRQMLSLSSLPYWAVTLLACILVSMVTEFVSNPATITIFLPILCSMSETLLINPLYTLIPVTICISFAVMLPVGNPPNAIVFRYGHCQIKDMVKAGLGVNLIGLAVVMVAINTWGIGLFQLNTFPEWAAVSNITSQT</sequence>
<evidence type="ECO:0000256" key="1">
    <source>
        <dbReference type="ARBA" id="ARBA00004141"/>
    </source>
</evidence>
<evidence type="ECO:0000256" key="2">
    <source>
        <dbReference type="ARBA" id="ARBA00006772"/>
    </source>
</evidence>
<comment type="caution">
    <text evidence="8">The sequence shown here is derived from an EMBL/GenBank/DDBJ whole genome shotgun (WGS) entry which is preliminary data.</text>
</comment>
<keyword evidence="6" id="KW-0406">Ion transport</keyword>
<keyword evidence="3 7" id="KW-0812">Transmembrane</keyword>
<evidence type="ECO:0000256" key="6">
    <source>
        <dbReference type="ARBA" id="ARBA00023201"/>
    </source>
</evidence>
<evidence type="ECO:0000256" key="4">
    <source>
        <dbReference type="ARBA" id="ARBA00022989"/>
    </source>
</evidence>
<feature type="transmembrane region" description="Helical" evidence="7">
    <location>
        <begin position="47"/>
        <end position="69"/>
    </location>
</feature>
<protein>
    <submittedName>
        <fullName evidence="8">S13A4 protein</fullName>
    </submittedName>
</protein>
<dbReference type="EMBL" id="VZRN01004866">
    <property type="protein sequence ID" value="NWV82632.1"/>
    <property type="molecule type" value="Genomic_DNA"/>
</dbReference>
<feature type="transmembrane region" description="Helical" evidence="7">
    <location>
        <begin position="415"/>
        <end position="432"/>
    </location>
</feature>
<feature type="transmembrane region" description="Helical" evidence="7">
    <location>
        <begin position="270"/>
        <end position="295"/>
    </location>
</feature>
<reference evidence="8 9" key="1">
    <citation type="submission" date="2019-09" db="EMBL/GenBank/DDBJ databases">
        <title>Bird 10,000 Genomes (B10K) Project - Family phase.</title>
        <authorList>
            <person name="Zhang G."/>
        </authorList>
    </citation>
    <scope>NUCLEOTIDE SEQUENCE [LARGE SCALE GENOMIC DNA]</scope>
    <source>
        <strain evidence="8">B10K-DU-029-49</strain>
        <tissue evidence="8">Liver</tissue>
    </source>
</reference>
<dbReference type="Proteomes" id="UP000521322">
    <property type="component" value="Unassembled WGS sequence"/>
</dbReference>
<gene>
    <name evidence="8" type="primary">Slc13a4</name>
    <name evidence="8" type="ORF">DASBRO_R03632</name>
</gene>
<evidence type="ECO:0000313" key="8">
    <source>
        <dbReference type="EMBL" id="NWV82632.1"/>
    </source>
</evidence>
<keyword evidence="5 7" id="KW-0472">Membrane</keyword>
<feature type="transmembrane region" description="Helical" evidence="7">
    <location>
        <begin position="81"/>
        <end position="99"/>
    </location>
</feature>
<dbReference type="PANTHER" id="PTHR10283">
    <property type="entry name" value="SOLUTE CARRIER FAMILY 13 MEMBER"/>
    <property type="match status" value="1"/>
</dbReference>
<keyword evidence="6" id="KW-0915">Sodium</keyword>
<feature type="transmembrane region" description="Helical" evidence="7">
    <location>
        <begin position="589"/>
        <end position="611"/>
    </location>
</feature>
<feature type="transmembrane region" description="Helical" evidence="7">
    <location>
        <begin position="375"/>
        <end position="395"/>
    </location>
</feature>
<dbReference type="AlphaFoldDB" id="A0A7K6I5Q3"/>
<name>A0A7K6I5Q3_9PASS</name>
<keyword evidence="4 7" id="KW-1133">Transmembrane helix</keyword>
<accession>A0A7K6I5Q3</accession>
<dbReference type="InterPro" id="IPR001898">
    <property type="entry name" value="SLC13A/DASS"/>
</dbReference>